<keyword evidence="12" id="KW-1003">Cell membrane</keyword>
<evidence type="ECO:0000256" key="2">
    <source>
        <dbReference type="ARBA" id="ARBA00007602"/>
    </source>
</evidence>
<dbReference type="RefSeq" id="WP_353543290.1">
    <property type="nucleotide sequence ID" value="NZ_BAABRN010000045.1"/>
</dbReference>
<dbReference type="Gene3D" id="1.20.1550.10">
    <property type="entry name" value="DsbB-like"/>
    <property type="match status" value="1"/>
</dbReference>
<evidence type="ECO:0000256" key="8">
    <source>
        <dbReference type="ARBA" id="ARBA00023136"/>
    </source>
</evidence>
<organism evidence="14 15">
    <name type="scientific">Deinococcus xinjiangensis</name>
    <dbReference type="NCBI Taxonomy" id="457454"/>
    <lineage>
        <taxon>Bacteria</taxon>
        <taxon>Thermotogati</taxon>
        <taxon>Deinococcota</taxon>
        <taxon>Deinococci</taxon>
        <taxon>Deinococcales</taxon>
        <taxon>Deinococcaceae</taxon>
        <taxon>Deinococcus</taxon>
    </lineage>
</organism>
<dbReference type="Proteomes" id="UP001458946">
    <property type="component" value="Unassembled WGS sequence"/>
</dbReference>
<evidence type="ECO:0000256" key="4">
    <source>
        <dbReference type="ARBA" id="ARBA00022692"/>
    </source>
</evidence>
<evidence type="ECO:0000256" key="1">
    <source>
        <dbReference type="ARBA" id="ARBA00004141"/>
    </source>
</evidence>
<dbReference type="PANTHER" id="PTHR43469:SF1">
    <property type="entry name" value="SPBETA PROPHAGE-DERIVED DISULFIDE BOND FORMATION PROTEIN B"/>
    <property type="match status" value="1"/>
</dbReference>
<dbReference type="InterPro" id="IPR012187">
    <property type="entry name" value="Disulphide_bond_form_BdbC"/>
</dbReference>
<keyword evidence="5 12" id="KW-0249">Electron transport</keyword>
<keyword evidence="15" id="KW-1185">Reference proteome</keyword>
<keyword evidence="7 12" id="KW-0560">Oxidoreductase</keyword>
<keyword evidence="9 12" id="KW-1015">Disulfide bond</keyword>
<comment type="subcellular location">
    <subcellularLocation>
        <location evidence="12">Cell membrane</location>
        <topology evidence="12">Multi-pass membrane protein</topology>
    </subcellularLocation>
    <subcellularLocation>
        <location evidence="1">Membrane</location>
        <topology evidence="1">Multi-pass membrane protein</topology>
    </subcellularLocation>
</comment>
<evidence type="ECO:0000256" key="3">
    <source>
        <dbReference type="ARBA" id="ARBA00022448"/>
    </source>
</evidence>
<feature type="transmembrane region" description="Helical" evidence="13">
    <location>
        <begin position="7"/>
        <end position="25"/>
    </location>
</feature>
<evidence type="ECO:0000256" key="10">
    <source>
        <dbReference type="ARBA" id="ARBA00023186"/>
    </source>
</evidence>
<comment type="function">
    <text evidence="12">Required for disulfide bond formation in some proteins.</text>
</comment>
<feature type="transmembrane region" description="Helical" evidence="13">
    <location>
        <begin position="64"/>
        <end position="81"/>
    </location>
</feature>
<keyword evidence="10 12" id="KW-0143">Chaperone</keyword>
<keyword evidence="8 12" id="KW-0472">Membrane</keyword>
<evidence type="ECO:0000256" key="13">
    <source>
        <dbReference type="SAM" id="Phobius"/>
    </source>
</evidence>
<keyword evidence="3 12" id="KW-0813">Transport</keyword>
<feature type="transmembrane region" description="Helical" evidence="13">
    <location>
        <begin position="118"/>
        <end position="137"/>
    </location>
</feature>
<comment type="caution">
    <text evidence="12">Lacks conserved residue(s) required for the propagation of feature annotation.</text>
</comment>
<dbReference type="HAMAP" id="MF_00287">
    <property type="entry name" value="BdbC"/>
    <property type="match status" value="1"/>
</dbReference>
<evidence type="ECO:0000313" key="14">
    <source>
        <dbReference type="EMBL" id="GAA5503320.1"/>
    </source>
</evidence>
<dbReference type="SUPFAM" id="SSF158442">
    <property type="entry name" value="DsbB-like"/>
    <property type="match status" value="1"/>
</dbReference>
<accession>A0ABP9VFH4</accession>
<evidence type="ECO:0000256" key="11">
    <source>
        <dbReference type="ARBA" id="ARBA00023284"/>
    </source>
</evidence>
<dbReference type="InterPro" id="IPR023380">
    <property type="entry name" value="DsbB-like_sf"/>
</dbReference>
<evidence type="ECO:0000256" key="6">
    <source>
        <dbReference type="ARBA" id="ARBA00022989"/>
    </source>
</evidence>
<dbReference type="EMBL" id="BAABRN010000045">
    <property type="protein sequence ID" value="GAA5503320.1"/>
    <property type="molecule type" value="Genomic_DNA"/>
</dbReference>
<evidence type="ECO:0000256" key="12">
    <source>
        <dbReference type="HAMAP-Rule" id="MF_00287"/>
    </source>
</evidence>
<comment type="caution">
    <text evidence="14">The sequence shown here is derived from an EMBL/GenBank/DDBJ whole genome shotgun (WGS) entry which is preliminary data.</text>
</comment>
<gene>
    <name evidence="14" type="primary">bdbC</name>
    <name evidence="14" type="ORF">Dxin01_03077</name>
</gene>
<proteinExistence type="inferred from homology"/>
<comment type="similarity">
    <text evidence="2 12">Belongs to the DsbB family. BdbC subfamily.</text>
</comment>
<feature type="disulfide bond" description="Redox-active" evidence="12">
    <location>
        <begin position="33"/>
        <end position="36"/>
    </location>
</feature>
<evidence type="ECO:0000256" key="5">
    <source>
        <dbReference type="ARBA" id="ARBA00022982"/>
    </source>
</evidence>
<dbReference type="Pfam" id="PF02600">
    <property type="entry name" value="DsbB"/>
    <property type="match status" value="1"/>
</dbReference>
<dbReference type="PANTHER" id="PTHR43469">
    <property type="entry name" value="DISULFIDE FORMATION PROTEIN-RELATED"/>
    <property type="match status" value="1"/>
</dbReference>
<protein>
    <recommendedName>
        <fullName evidence="12">Probable disulfide formation protein</fullName>
    </recommendedName>
    <alternativeName>
        <fullName evidence="12">Disulfide oxidoreductase</fullName>
    </alternativeName>
    <alternativeName>
        <fullName evidence="12">Thiol-disulfide oxidoreductase</fullName>
    </alternativeName>
</protein>
<evidence type="ECO:0000256" key="9">
    <source>
        <dbReference type="ARBA" id="ARBA00023157"/>
    </source>
</evidence>
<evidence type="ECO:0000256" key="7">
    <source>
        <dbReference type="ARBA" id="ARBA00023002"/>
    </source>
</evidence>
<reference evidence="14 15" key="1">
    <citation type="submission" date="2024-02" db="EMBL/GenBank/DDBJ databases">
        <title>Deinococcus xinjiangensis NBRC 107630.</title>
        <authorList>
            <person name="Ichikawa N."/>
            <person name="Katano-Makiyama Y."/>
            <person name="Hidaka K."/>
        </authorList>
    </citation>
    <scope>NUCLEOTIDE SEQUENCE [LARGE SCALE GENOMIC DNA]</scope>
    <source>
        <strain evidence="14 15">NBRC 107630</strain>
    </source>
</reference>
<sequence>MSRDNRLYLAWLVALVATLGSLYFSEVKGFRPCILCWYQRICMYPLALILGIAAFRSDFGIRRYVLPLAIIGGLIGLFQNLETWGFVPAPKACSIDPASACSNIWAVWGSNDTLNRALSIPMLSMIAFTLIALLLSWKREAVVKEVEVAARQA</sequence>
<name>A0ABP9VFH4_9DEIO</name>
<dbReference type="PIRSF" id="PIRSF036659">
    <property type="entry name" value="BdbC"/>
    <property type="match status" value="1"/>
</dbReference>
<dbReference type="InterPro" id="IPR003752">
    <property type="entry name" value="DiS_bond_form_DsbB/BdbC"/>
</dbReference>
<keyword evidence="6 12" id="KW-1133">Transmembrane helix</keyword>
<keyword evidence="4 12" id="KW-0812">Transmembrane</keyword>
<evidence type="ECO:0000313" key="15">
    <source>
        <dbReference type="Proteomes" id="UP001458946"/>
    </source>
</evidence>
<keyword evidence="11 12" id="KW-0676">Redox-active center</keyword>
<feature type="transmembrane region" description="Helical" evidence="13">
    <location>
        <begin position="37"/>
        <end position="55"/>
    </location>
</feature>